<dbReference type="Proteomes" id="UP000248553">
    <property type="component" value="Unassembled WGS sequence"/>
</dbReference>
<dbReference type="GO" id="GO:0006508">
    <property type="term" value="P:proteolysis"/>
    <property type="evidence" value="ECO:0007669"/>
    <property type="project" value="UniProtKB-KW"/>
</dbReference>
<keyword evidence="2" id="KW-0378">Hydrolase</keyword>
<keyword evidence="2" id="KW-0645">Protease</keyword>
<dbReference type="SUPFAM" id="SSF50630">
    <property type="entry name" value="Acid proteases"/>
    <property type="match status" value="1"/>
</dbReference>
<keyword evidence="3" id="KW-1185">Reference proteome</keyword>
<accession>A0A328BAB9</accession>
<dbReference type="PANTHER" id="PTHR38037">
    <property type="entry name" value="ZN_PROTEASE DOMAIN-CONTAINING PROTEIN"/>
    <property type="match status" value="1"/>
</dbReference>
<dbReference type="EMBL" id="QHKM01000008">
    <property type="protein sequence ID" value="RAK63937.1"/>
    <property type="molecule type" value="Genomic_DNA"/>
</dbReference>
<feature type="domain" description="Retropepsin-like aspartic endopeptidase" evidence="1">
    <location>
        <begin position="13"/>
        <end position="150"/>
    </location>
</feature>
<organism evidence="2 3">
    <name type="scientific">Hymenobacter edaphi</name>
    <dbReference type="NCBI Taxonomy" id="2211146"/>
    <lineage>
        <taxon>Bacteria</taxon>
        <taxon>Pseudomonadati</taxon>
        <taxon>Bacteroidota</taxon>
        <taxon>Cytophagia</taxon>
        <taxon>Cytophagales</taxon>
        <taxon>Hymenobacteraceae</taxon>
        <taxon>Hymenobacter</taxon>
    </lineage>
</organism>
<dbReference type="OrthoDB" id="9782977at2"/>
<evidence type="ECO:0000313" key="3">
    <source>
        <dbReference type="Proteomes" id="UP000248553"/>
    </source>
</evidence>
<evidence type="ECO:0000313" key="2">
    <source>
        <dbReference type="EMBL" id="RAK63937.1"/>
    </source>
</evidence>
<reference evidence="3" key="1">
    <citation type="submission" date="2018-05" db="EMBL/GenBank/DDBJ databases">
        <authorList>
            <person name="Nie L."/>
        </authorList>
    </citation>
    <scope>NUCLEOTIDE SEQUENCE [LARGE SCALE GENOMIC DNA]</scope>
    <source>
        <strain evidence="3">NL</strain>
    </source>
</reference>
<dbReference type="GO" id="GO:0008233">
    <property type="term" value="F:peptidase activity"/>
    <property type="evidence" value="ECO:0007669"/>
    <property type="project" value="UniProtKB-KW"/>
</dbReference>
<dbReference type="PANTHER" id="PTHR38037:SF2">
    <property type="entry name" value="ATP-DEPENDENT ZINC PROTEASE DOMAIN-CONTAINING PROTEIN-RELATED"/>
    <property type="match status" value="1"/>
</dbReference>
<dbReference type="Pfam" id="PF05618">
    <property type="entry name" value="Zn_protease"/>
    <property type="match status" value="1"/>
</dbReference>
<protein>
    <submittedName>
        <fullName evidence="2">ATP-dependent zinc protease</fullName>
    </submittedName>
</protein>
<dbReference type="InterPro" id="IPR008503">
    <property type="entry name" value="Asp_endopeptidase"/>
</dbReference>
<gene>
    <name evidence="2" type="ORF">DLM85_20545</name>
</gene>
<dbReference type="RefSeq" id="WP_111480055.1">
    <property type="nucleotide sequence ID" value="NZ_QHKM01000008.1"/>
</dbReference>
<sequence length="159" mass="18112">MKKASSRRPPKRIVGRRELVDFPQFQLRGVEAKVDTGAFTGAIHCSTIYVDTLPDGRPLLRVLLLDDAHPAFDGTPLQFAEFSLRDIRSSNGEVQERYVIRTAIRLFGEDFDAEFSLSDRSDMKYPVLIGRALLRRARLVVDVARRNVSYKSQHRPIPD</sequence>
<dbReference type="AlphaFoldDB" id="A0A328BAB9"/>
<dbReference type="Gene3D" id="2.40.70.10">
    <property type="entry name" value="Acid Proteases"/>
    <property type="match status" value="1"/>
</dbReference>
<evidence type="ECO:0000259" key="1">
    <source>
        <dbReference type="Pfam" id="PF05618"/>
    </source>
</evidence>
<name>A0A328BAB9_9BACT</name>
<dbReference type="InterPro" id="IPR021109">
    <property type="entry name" value="Peptidase_aspartic_dom_sf"/>
</dbReference>
<proteinExistence type="predicted"/>
<comment type="caution">
    <text evidence="2">The sequence shown here is derived from an EMBL/GenBank/DDBJ whole genome shotgun (WGS) entry which is preliminary data.</text>
</comment>